<feature type="transmembrane region" description="Helical" evidence="5">
    <location>
        <begin position="44"/>
        <end position="65"/>
    </location>
</feature>
<evidence type="ECO:0000313" key="7">
    <source>
        <dbReference type="EMBL" id="PCO06224.1"/>
    </source>
</evidence>
<evidence type="ECO:0000256" key="3">
    <source>
        <dbReference type="ARBA" id="ARBA00022989"/>
    </source>
</evidence>
<dbReference type="Proteomes" id="UP000218427">
    <property type="component" value="Unassembled WGS sequence"/>
</dbReference>
<accession>A0ABX4I1E9</accession>
<protein>
    <recommendedName>
        <fullName evidence="6">O-antigen ligase-related domain-containing protein</fullName>
    </recommendedName>
</protein>
<dbReference type="PANTHER" id="PTHR37422:SF13">
    <property type="entry name" value="LIPOPOLYSACCHARIDE BIOSYNTHESIS PROTEIN PA4999-RELATED"/>
    <property type="match status" value="1"/>
</dbReference>
<feature type="transmembrane region" description="Helical" evidence="5">
    <location>
        <begin position="367"/>
        <end position="388"/>
    </location>
</feature>
<dbReference type="EMBL" id="LRFG02000001">
    <property type="protein sequence ID" value="PCO06224.1"/>
    <property type="molecule type" value="Genomic_DNA"/>
</dbReference>
<keyword evidence="2 5" id="KW-0812">Transmembrane</keyword>
<feature type="transmembrane region" description="Helical" evidence="5">
    <location>
        <begin position="161"/>
        <end position="178"/>
    </location>
</feature>
<comment type="caution">
    <text evidence="7">The sequence shown here is derived from an EMBL/GenBank/DDBJ whole genome shotgun (WGS) entry which is preliminary data.</text>
</comment>
<feature type="transmembrane region" description="Helical" evidence="5">
    <location>
        <begin position="267"/>
        <end position="287"/>
    </location>
</feature>
<feature type="transmembrane region" description="Helical" evidence="5">
    <location>
        <begin position="116"/>
        <end position="133"/>
    </location>
</feature>
<dbReference type="InterPro" id="IPR051533">
    <property type="entry name" value="WaaL-like"/>
</dbReference>
<comment type="subcellular location">
    <subcellularLocation>
        <location evidence="1">Membrane</location>
        <topology evidence="1">Multi-pass membrane protein</topology>
    </subcellularLocation>
</comment>
<proteinExistence type="predicted"/>
<evidence type="ECO:0000256" key="4">
    <source>
        <dbReference type="ARBA" id="ARBA00023136"/>
    </source>
</evidence>
<dbReference type="InterPro" id="IPR007016">
    <property type="entry name" value="O-antigen_ligase-rel_domated"/>
</dbReference>
<name>A0ABX4I1E9_9GAMM</name>
<keyword evidence="4 5" id="KW-0472">Membrane</keyword>
<feature type="transmembrane region" description="Helical" evidence="5">
    <location>
        <begin position="140"/>
        <end position="155"/>
    </location>
</feature>
<feature type="transmembrane region" description="Helical" evidence="5">
    <location>
        <begin position="72"/>
        <end position="96"/>
    </location>
</feature>
<feature type="transmembrane region" description="Helical" evidence="5">
    <location>
        <begin position="20"/>
        <end position="38"/>
    </location>
</feature>
<feature type="transmembrane region" description="Helical" evidence="5">
    <location>
        <begin position="185"/>
        <end position="203"/>
    </location>
</feature>
<dbReference type="PANTHER" id="PTHR37422">
    <property type="entry name" value="TEICHURONIC ACID BIOSYNTHESIS PROTEIN TUAE"/>
    <property type="match status" value="1"/>
</dbReference>
<keyword evidence="8" id="KW-1185">Reference proteome</keyword>
<evidence type="ECO:0000313" key="8">
    <source>
        <dbReference type="Proteomes" id="UP000218427"/>
    </source>
</evidence>
<gene>
    <name evidence="7" type="ORF">AWR36_000050</name>
</gene>
<organism evidence="7 8">
    <name type="scientific">Microbulbifer flavimaris</name>
    <dbReference type="NCBI Taxonomy" id="1781068"/>
    <lineage>
        <taxon>Bacteria</taxon>
        <taxon>Pseudomonadati</taxon>
        <taxon>Pseudomonadota</taxon>
        <taxon>Gammaproteobacteria</taxon>
        <taxon>Cellvibrionales</taxon>
        <taxon>Microbulbiferaceae</taxon>
        <taxon>Microbulbifer</taxon>
    </lineage>
</organism>
<feature type="transmembrane region" description="Helical" evidence="5">
    <location>
        <begin position="299"/>
        <end position="319"/>
    </location>
</feature>
<reference evidence="7" key="1">
    <citation type="submission" date="2017-08" db="EMBL/GenBank/DDBJ databases">
        <title>Microbulbifer marisrubri sp. nov., a halophilic alphaproteobacterium isolated from marine sediment of the Yellow Sea, China.</title>
        <authorList>
            <person name="Zhang G."/>
            <person name="Xiong Q."/>
        </authorList>
    </citation>
    <scope>NUCLEOTIDE SEQUENCE [LARGE SCALE GENOMIC DNA]</scope>
    <source>
        <strain evidence="7">WRN-8</strain>
    </source>
</reference>
<keyword evidence="3 5" id="KW-1133">Transmembrane helix</keyword>
<feature type="domain" description="O-antigen ligase-related" evidence="6">
    <location>
        <begin position="144"/>
        <end position="274"/>
    </location>
</feature>
<evidence type="ECO:0000256" key="1">
    <source>
        <dbReference type="ARBA" id="ARBA00004141"/>
    </source>
</evidence>
<dbReference type="Pfam" id="PF04932">
    <property type="entry name" value="Wzy_C"/>
    <property type="match status" value="1"/>
</dbReference>
<evidence type="ECO:0000256" key="2">
    <source>
        <dbReference type="ARBA" id="ARBA00022692"/>
    </source>
</evidence>
<evidence type="ECO:0000259" key="6">
    <source>
        <dbReference type="Pfam" id="PF04932"/>
    </source>
</evidence>
<sequence length="419" mass="46454">MFCSKSYRLELGEIVNERILITVWACSLLLIFTSSVVSDNPIHSLFASLHWFLLSSILCFGFYIARRELVHVLLAGLLILQSLMVLKALLFLLFEVALGDSLRAALLYPGVEHHRFFNQVQVFIVPLLYLWAVQTRFRKFAYFFLFANLLLAFSGGARGLLVGLIGGAVIAGFLLPHLRREVLNAGVVTLFAALAYLGLSLWVELGKNADVLRAHTSGRLVIWQRLIEALEPSHFVLGQGTESFSYHSFNRIEGHPHNSVLQFLYEWGLLATLGMIAAVGRILWLGWQKARCAVDDRSHMVVTASLLVALVSAAIYSLFSGVVVMPIPQTLFFLFLGLLWGAVKYDAAEVPEKKPVQIEKGLFRPEAISTSVITGVGLGAVLVVYVHFCGAYLAQQAGAQEEFRAPRFWAQGAQFRGLG</sequence>
<evidence type="ECO:0000256" key="5">
    <source>
        <dbReference type="SAM" id="Phobius"/>
    </source>
</evidence>